<sequence length="148" mass="17488">MIEMIKENEKERRECGHTNENDTITIWVIMMNYRPPTRRSLNGQFFLRTQKCIFFLDIVVTTSRVCVQLTLIFIFRYCATTFCAQCRAISFLHVFIFCCDSCNFSKVCRNCARVCSLWRFKEAVKDLCFSKMESEVDWHMPSAAVPFE</sequence>
<evidence type="ECO:0000313" key="1">
    <source>
        <dbReference type="Proteomes" id="UP000887565"/>
    </source>
</evidence>
<reference evidence="2" key="1">
    <citation type="submission" date="2022-11" db="UniProtKB">
        <authorList>
            <consortium name="WormBaseParasite"/>
        </authorList>
    </citation>
    <scope>IDENTIFICATION</scope>
</reference>
<protein>
    <submittedName>
        <fullName evidence="2">Uncharacterized protein</fullName>
    </submittedName>
</protein>
<proteinExistence type="predicted"/>
<evidence type="ECO:0000313" key="2">
    <source>
        <dbReference type="WBParaSite" id="nRc.2.0.1.t40655-RA"/>
    </source>
</evidence>
<dbReference type="Proteomes" id="UP000887565">
    <property type="component" value="Unplaced"/>
</dbReference>
<dbReference type="AlphaFoldDB" id="A0A915KRD7"/>
<organism evidence="1 2">
    <name type="scientific">Romanomermis culicivorax</name>
    <name type="common">Nematode worm</name>
    <dbReference type="NCBI Taxonomy" id="13658"/>
    <lineage>
        <taxon>Eukaryota</taxon>
        <taxon>Metazoa</taxon>
        <taxon>Ecdysozoa</taxon>
        <taxon>Nematoda</taxon>
        <taxon>Enoplea</taxon>
        <taxon>Dorylaimia</taxon>
        <taxon>Mermithida</taxon>
        <taxon>Mermithoidea</taxon>
        <taxon>Mermithidae</taxon>
        <taxon>Romanomermis</taxon>
    </lineage>
</organism>
<name>A0A915KRD7_ROMCU</name>
<dbReference type="WBParaSite" id="nRc.2.0.1.t40655-RA">
    <property type="protein sequence ID" value="nRc.2.0.1.t40655-RA"/>
    <property type="gene ID" value="nRc.2.0.1.g40655"/>
</dbReference>
<keyword evidence="1" id="KW-1185">Reference proteome</keyword>
<accession>A0A915KRD7</accession>